<dbReference type="FunFam" id="3.40.50.300:FF:000496">
    <property type="entry name" value="Nucleolar GTP-binding protein 1"/>
    <property type="match status" value="1"/>
</dbReference>
<dbReference type="PRINTS" id="PR00326">
    <property type="entry name" value="GTP1OBG"/>
</dbReference>
<comment type="caution">
    <text evidence="9">The sequence shown here is derived from an EMBL/GenBank/DDBJ whole genome shotgun (WGS) entry which is preliminary data.</text>
</comment>
<feature type="compositionally biased region" description="Basic residues" evidence="7">
    <location>
        <begin position="686"/>
        <end position="696"/>
    </location>
</feature>
<dbReference type="Gene3D" id="1.20.120.1190">
    <property type="match status" value="1"/>
</dbReference>
<evidence type="ECO:0000259" key="8">
    <source>
        <dbReference type="PROSITE" id="PS51710"/>
    </source>
</evidence>
<keyword evidence="4" id="KW-0342">GTP-binding</keyword>
<keyword evidence="5 6" id="KW-0539">Nucleus</keyword>
<dbReference type="PANTHER" id="PTHR45759">
    <property type="entry name" value="NUCLEOLAR GTP-BINDING PROTEIN 1"/>
    <property type="match status" value="1"/>
</dbReference>
<evidence type="ECO:0000313" key="10">
    <source>
        <dbReference type="Proteomes" id="UP001165085"/>
    </source>
</evidence>
<dbReference type="InterPro" id="IPR006073">
    <property type="entry name" value="GTP-bd"/>
</dbReference>
<feature type="compositionally biased region" description="Basic and acidic residues" evidence="7">
    <location>
        <begin position="618"/>
        <end position="628"/>
    </location>
</feature>
<evidence type="ECO:0000256" key="4">
    <source>
        <dbReference type="ARBA" id="ARBA00023134"/>
    </source>
</evidence>
<dbReference type="InterPro" id="IPR012973">
    <property type="entry name" value="NOG_C"/>
</dbReference>
<keyword evidence="2 6" id="KW-0690">Ribosome biogenesis</keyword>
<protein>
    <recommendedName>
        <fullName evidence="6">Nucleolar GTP-binding protein 1</fullName>
    </recommendedName>
</protein>
<evidence type="ECO:0000256" key="1">
    <source>
        <dbReference type="ARBA" id="ARBA00004604"/>
    </source>
</evidence>
<feature type="region of interest" description="Disordered" evidence="7">
    <location>
        <begin position="492"/>
        <end position="696"/>
    </location>
</feature>
<name>A0A9W7BJY0_9STRA</name>
<dbReference type="GO" id="GO:0042254">
    <property type="term" value="P:ribosome biogenesis"/>
    <property type="evidence" value="ECO:0007669"/>
    <property type="project" value="UniProtKB-KW"/>
</dbReference>
<dbReference type="InterPro" id="IPR010674">
    <property type="entry name" value="NOG1_Rossman_fold_dom"/>
</dbReference>
<feature type="compositionally biased region" description="Acidic residues" evidence="7">
    <location>
        <begin position="504"/>
        <end position="516"/>
    </location>
</feature>
<gene>
    <name evidence="9" type="ORF">TrST_g11152</name>
</gene>
<proteinExistence type="inferred from homology"/>
<dbReference type="Proteomes" id="UP001165085">
    <property type="component" value="Unassembled WGS sequence"/>
</dbReference>
<sequence length="696" mass="79390">MEIAPLTPVVYNFKKIGPVPSATDMVDIVLTRTQRKTPTVIHPGYKISRIRSFYMRKVKFTQQTIAERLGNIVENFPRLNDIHPFYADLMNILYDRDHYKLALGQINTAKGLIDSLSRDYIRLLKYGDSLYRCKQLKRAALGRMCTIIKRQKSAFAYLEEVRKHLSRLPALDPHTRTLLCTGYPNVGKSSFMNKVTRANVDVQPYAFTTKSLFVGHMDHRYLRWQVIDTPGILDHPLEQRNTIEMQAITALAHLQCAVMYFVDASEQCGYTVEQQVSLFKSIKPLFANKQLIVVINKIDVQPWETLEKTKKSLITEMCEAANCTMMCMSNVTEQGVMDVKTAACDKLLQARVEKRVVGKKVDEVMNRLQVFHPAPRDDEERTAFIPESVAQARKEGRVGSADHKVKKTTAGYGVTKNDGDVDMDVRKTERDIMWEMGGPGVYSMDYRKNYLLEKDEEKFDAIPEIMDGKNIADFVDPEIDLKLAALEAEEDQRMAENQAKNMGEEPESDLDSDEEEAFSKIRTKKATSREESRINRKQNTPVMPRNVRGRKKDKHDVGLLDSVEGHLDGLGVESSGVKSNVRGRKRERRERNDDSVAEEMDLDTTGMSKGALKKMKKEKKEAPKRENSLARSHSRPREPSQVGLRDEEAKKVATKKEMTAKRAWSGLSGEGDQRKTVHLVKWMNTGKKRNGTHNKR</sequence>
<feature type="domain" description="OBG-type G" evidence="8">
    <location>
        <begin position="176"/>
        <end position="348"/>
    </location>
</feature>
<dbReference type="PROSITE" id="PS51710">
    <property type="entry name" value="G_OBG"/>
    <property type="match status" value="1"/>
</dbReference>
<organism evidence="9 10">
    <name type="scientific">Triparma strigata</name>
    <dbReference type="NCBI Taxonomy" id="1606541"/>
    <lineage>
        <taxon>Eukaryota</taxon>
        <taxon>Sar</taxon>
        <taxon>Stramenopiles</taxon>
        <taxon>Ochrophyta</taxon>
        <taxon>Bolidophyceae</taxon>
        <taxon>Parmales</taxon>
        <taxon>Triparmaceae</taxon>
        <taxon>Triparma</taxon>
    </lineage>
</organism>
<evidence type="ECO:0000256" key="2">
    <source>
        <dbReference type="ARBA" id="ARBA00022517"/>
    </source>
</evidence>
<comment type="similarity">
    <text evidence="6">Belongs to the TRAFAC class OBG-HflX-like GTPase superfamily. OBG GTPase family. NOG subfamily.</text>
</comment>
<accession>A0A9W7BJY0</accession>
<dbReference type="CDD" id="cd01897">
    <property type="entry name" value="NOG"/>
    <property type="match status" value="1"/>
</dbReference>
<dbReference type="FunFam" id="1.20.120.1190:FF:000001">
    <property type="entry name" value="Nucleolar GTP-binding protein 1"/>
    <property type="match status" value="1"/>
</dbReference>
<evidence type="ECO:0000313" key="9">
    <source>
        <dbReference type="EMBL" id="GMH89017.1"/>
    </source>
</evidence>
<dbReference type="InterPro" id="IPR024926">
    <property type="entry name" value="NOG1"/>
</dbReference>
<dbReference type="InterPro" id="IPR031167">
    <property type="entry name" value="G_OBG"/>
</dbReference>
<keyword evidence="3" id="KW-0547">Nucleotide-binding</keyword>
<dbReference type="AlphaFoldDB" id="A0A9W7BJY0"/>
<dbReference type="Pfam" id="PF06858">
    <property type="entry name" value="NOG1"/>
    <property type="match status" value="1"/>
</dbReference>
<dbReference type="GO" id="GO:0005730">
    <property type="term" value="C:nucleolus"/>
    <property type="evidence" value="ECO:0007669"/>
    <property type="project" value="UniProtKB-SubCell"/>
</dbReference>
<comment type="subcellular location">
    <subcellularLocation>
        <location evidence="1 6">Nucleus</location>
        <location evidence="1 6">Nucleolus</location>
    </subcellularLocation>
</comment>
<dbReference type="InterPro" id="IPR027417">
    <property type="entry name" value="P-loop_NTPase"/>
</dbReference>
<comment type="function">
    <text evidence="6">Involved in the biogenesis of the 60S ribosomal subunit.</text>
</comment>
<dbReference type="PIRSF" id="PIRSF038919">
    <property type="entry name" value="NOG1"/>
    <property type="match status" value="1"/>
</dbReference>
<dbReference type="SUPFAM" id="SSF52540">
    <property type="entry name" value="P-loop containing nucleoside triphosphate hydrolases"/>
    <property type="match status" value="1"/>
</dbReference>
<evidence type="ECO:0000256" key="5">
    <source>
        <dbReference type="ARBA" id="ARBA00023242"/>
    </source>
</evidence>
<dbReference type="Pfam" id="PF08155">
    <property type="entry name" value="NOGCT"/>
    <property type="match status" value="1"/>
</dbReference>
<dbReference type="Gene3D" id="3.40.50.300">
    <property type="entry name" value="P-loop containing nucleotide triphosphate hydrolases"/>
    <property type="match status" value="1"/>
</dbReference>
<evidence type="ECO:0000256" key="3">
    <source>
        <dbReference type="ARBA" id="ARBA00022741"/>
    </source>
</evidence>
<feature type="compositionally biased region" description="Basic and acidic residues" evidence="7">
    <location>
        <begin position="554"/>
        <end position="567"/>
    </location>
</feature>
<keyword evidence="10" id="KW-1185">Reference proteome</keyword>
<dbReference type="OrthoDB" id="415015at2759"/>
<dbReference type="EMBL" id="BRXY01000350">
    <property type="protein sequence ID" value="GMH89017.1"/>
    <property type="molecule type" value="Genomic_DNA"/>
</dbReference>
<dbReference type="GO" id="GO:0005525">
    <property type="term" value="F:GTP binding"/>
    <property type="evidence" value="ECO:0007669"/>
    <property type="project" value="UniProtKB-KW"/>
</dbReference>
<reference evidence="10" key="1">
    <citation type="journal article" date="2023" name="Commun. Biol.">
        <title>Genome analysis of Parmales, the sister group of diatoms, reveals the evolutionary specialization of diatoms from phago-mixotrophs to photoautotrophs.</title>
        <authorList>
            <person name="Ban H."/>
            <person name="Sato S."/>
            <person name="Yoshikawa S."/>
            <person name="Yamada K."/>
            <person name="Nakamura Y."/>
            <person name="Ichinomiya M."/>
            <person name="Sato N."/>
            <person name="Blanc-Mathieu R."/>
            <person name="Endo H."/>
            <person name="Kuwata A."/>
            <person name="Ogata H."/>
        </authorList>
    </citation>
    <scope>NUCLEOTIDE SEQUENCE [LARGE SCALE GENOMIC DNA]</scope>
    <source>
        <strain evidence="10">NIES 3701</strain>
    </source>
</reference>
<feature type="compositionally biased region" description="Basic and acidic residues" evidence="7">
    <location>
        <begin position="644"/>
        <end position="660"/>
    </location>
</feature>
<evidence type="ECO:0000256" key="7">
    <source>
        <dbReference type="SAM" id="MobiDB-lite"/>
    </source>
</evidence>
<dbReference type="InterPro" id="IPR041623">
    <property type="entry name" value="NOG1_N"/>
</dbReference>
<evidence type="ECO:0000256" key="6">
    <source>
        <dbReference type="PIRNR" id="PIRNR038919"/>
    </source>
</evidence>
<dbReference type="Pfam" id="PF17835">
    <property type="entry name" value="NOG1_N"/>
    <property type="match status" value="1"/>
</dbReference>